<gene>
    <name evidence="1" type="ORF">PV02_10775</name>
</gene>
<evidence type="ECO:0000313" key="2">
    <source>
        <dbReference type="Proteomes" id="UP001206983"/>
    </source>
</evidence>
<dbReference type="RefSeq" id="WP_256623457.1">
    <property type="nucleotide sequence ID" value="NZ_JTEO01000006.1"/>
</dbReference>
<organism evidence="1 2">
    <name type="scientific">Methanolobus chelungpuianus</name>
    <dbReference type="NCBI Taxonomy" id="502115"/>
    <lineage>
        <taxon>Archaea</taxon>
        <taxon>Methanobacteriati</taxon>
        <taxon>Methanobacteriota</taxon>
        <taxon>Stenosarchaea group</taxon>
        <taxon>Methanomicrobia</taxon>
        <taxon>Methanosarcinales</taxon>
        <taxon>Methanosarcinaceae</taxon>
        <taxon>Methanolobus</taxon>
    </lineage>
</organism>
<accession>A0AAE3L2G7</accession>
<evidence type="ECO:0000313" key="1">
    <source>
        <dbReference type="EMBL" id="MCQ6963563.1"/>
    </source>
</evidence>
<comment type="caution">
    <text evidence="1">The sequence shown here is derived from an EMBL/GenBank/DDBJ whole genome shotgun (WGS) entry which is preliminary data.</text>
</comment>
<name>A0AAE3L2G7_9EURY</name>
<keyword evidence="2" id="KW-1185">Reference proteome</keyword>
<dbReference type="EMBL" id="JTEO01000006">
    <property type="protein sequence ID" value="MCQ6963563.1"/>
    <property type="molecule type" value="Genomic_DNA"/>
</dbReference>
<reference evidence="1 2" key="1">
    <citation type="journal article" date="2011" name="Appl. Environ. Microbiol.">
        <title>Methanogenic archaea isolated from Taiwan's Chelungpu fault.</title>
        <authorList>
            <person name="Wu S.Y."/>
            <person name="Lai M.C."/>
        </authorList>
    </citation>
    <scope>NUCLEOTIDE SEQUENCE [LARGE SCALE GENOMIC DNA]</scope>
    <source>
        <strain evidence="1 2">St545Mb</strain>
    </source>
</reference>
<dbReference type="AlphaFoldDB" id="A0AAE3L2G7"/>
<protein>
    <submittedName>
        <fullName evidence="1">Uncharacterized protein</fullName>
    </submittedName>
</protein>
<dbReference type="Proteomes" id="UP001206983">
    <property type="component" value="Unassembled WGS sequence"/>
</dbReference>
<sequence>MTRTIQVSLGRITHKSFGKEDPFGVILRGLKGKNIVSTKSFLYHLKNVFAYSKSDFKVIYGELYKSKLSSKHQVLDKTNLTYGPEIIDEFFSVSQFVIFRDLSIVFTSSSKLRDDNFIEMIEILYGLNSEELFSQIEVHYRKEDFDIFKKIESFSRMIEVELINIRKSNPTPRPTFEKIEAFLSRERTDVLNAKFKSETSDGLARDLESHIMSGISISDSGYGDSIITGQKQNGDFETIRLKDKVIRKRIQYLPLEEKEQFINLIIEMFGKYVSSEDDLIHD</sequence>
<proteinExistence type="predicted"/>